<name>A0ABR7N720_9FIRM</name>
<feature type="compositionally biased region" description="Acidic residues" evidence="1">
    <location>
        <begin position="35"/>
        <end position="58"/>
    </location>
</feature>
<evidence type="ECO:0008006" key="4">
    <source>
        <dbReference type="Google" id="ProtNLM"/>
    </source>
</evidence>
<evidence type="ECO:0000313" key="2">
    <source>
        <dbReference type="EMBL" id="MBC8572144.1"/>
    </source>
</evidence>
<sequence length="930" mass="104905">MRKLEPLAALGMWAVLGIVADGMETTQMIWPGWSEEVDGQESEDYGQTEGEWDYDEWWGTENSGKDAESETGKNEEKEEYGSESTDDTEYGKLEWWDNEATDNGWVDNSGWKDAAGDESDGITGMHGNGQQTEEQQEEETESEAGEKKIRVSNIHLVEESRYYDGTADVEVEAEVIGLPEGMGLTIIGTAKEKDVGIWPVETAITLEGTGSEEYVIEEDVQEPLTVTILPRPLQITISNAKKPYYSENQISNLVFDQEEHMIVSGFLEEDCKNGSVPEGFVFPELEIDEDVLQKTSPMYQNGKEICYVNAIVPKRKKDGTISGNPTANYIFNIEESHAVSGGDVILSAPAVMGTLDYKIQCQDEKALWQGEDGKLWIRKDEMLRVVPVDGNGFTDGTQIGKIYGDGTAEFTLTQRSSQGEILAESQVRSITWHVDGSAPESDWALDGKEVSSEERYYRNCETTVSCTHISDSGSGVKKAELYAAYDEERELTGEELYSLQEDKWSEGKELVLDCEGVCKVWCRLEDYVGNVRFQSTGEIVVDYTVPDIQFENVISGSANRHQIEPVCIIRDANLDTTQISLILTGFQGGDRQIQWEKLESTDGTARFQMKNLPEERSWDDVYTLRAETQDLAGNRSNREISFSVNRFGSVYYLDQQTQKRISHYYLPDSTDMKVYEVNVDHLTESEILLGHEGETRKLVKDRDYTVRKSGDDQSWKEYCYTISSGCFEEEGMYYLICSSEDKAENASDNRMRKQKIEFAVDRSGPEILLCGMEENGIYRESAKEVQLECRDNLALQEVTVWLNGEVIHKNNREEQTISLKKAEKWQRIRVAAQDRAGNKTDTGDQYFWLNDQMEAPSLAGSMKIQQETGQKVTNSMSRQGENVAAQSERKAGILSYGRRKSTEGKNRKILAGIAVITALWAIFLKSKRHN</sequence>
<proteinExistence type="predicted"/>
<feature type="compositionally biased region" description="Basic and acidic residues" evidence="1">
    <location>
        <begin position="63"/>
        <end position="80"/>
    </location>
</feature>
<dbReference type="Proteomes" id="UP000657421">
    <property type="component" value="Unassembled WGS sequence"/>
</dbReference>
<evidence type="ECO:0000256" key="1">
    <source>
        <dbReference type="SAM" id="MobiDB-lite"/>
    </source>
</evidence>
<gene>
    <name evidence="2" type="ORF">H8716_03425</name>
</gene>
<comment type="caution">
    <text evidence="2">The sequence shown here is derived from an EMBL/GenBank/DDBJ whole genome shotgun (WGS) entry which is preliminary data.</text>
</comment>
<organism evidence="2 3">
    <name type="scientific">Jingyaoa shaoxingensis</name>
    <dbReference type="NCBI Taxonomy" id="2763671"/>
    <lineage>
        <taxon>Bacteria</taxon>
        <taxon>Bacillati</taxon>
        <taxon>Bacillota</taxon>
        <taxon>Clostridia</taxon>
        <taxon>Lachnospirales</taxon>
        <taxon>Lachnospiraceae</taxon>
        <taxon>Jingyaoa</taxon>
    </lineage>
</organism>
<accession>A0ABR7N720</accession>
<feature type="compositionally biased region" description="Acidic residues" evidence="1">
    <location>
        <begin position="134"/>
        <end position="143"/>
    </location>
</feature>
<evidence type="ECO:0000313" key="3">
    <source>
        <dbReference type="Proteomes" id="UP000657421"/>
    </source>
</evidence>
<keyword evidence="3" id="KW-1185">Reference proteome</keyword>
<dbReference type="EMBL" id="JACRSZ010000001">
    <property type="protein sequence ID" value="MBC8572144.1"/>
    <property type="molecule type" value="Genomic_DNA"/>
</dbReference>
<reference evidence="2 3" key="1">
    <citation type="submission" date="2020-08" db="EMBL/GenBank/DDBJ databases">
        <title>Genome public.</title>
        <authorList>
            <person name="Liu C."/>
            <person name="Sun Q."/>
        </authorList>
    </citation>
    <scope>NUCLEOTIDE SEQUENCE [LARGE SCALE GENOMIC DNA]</scope>
    <source>
        <strain evidence="2 3">NSJ-46</strain>
    </source>
</reference>
<dbReference type="RefSeq" id="WP_249307105.1">
    <property type="nucleotide sequence ID" value="NZ_JACRSZ010000001.1"/>
</dbReference>
<protein>
    <recommendedName>
        <fullName evidence="4">Ig-like domain-containing protein</fullName>
    </recommendedName>
</protein>
<feature type="region of interest" description="Disordered" evidence="1">
    <location>
        <begin position="34"/>
        <end position="147"/>
    </location>
</feature>